<evidence type="ECO:0000256" key="3">
    <source>
        <dbReference type="ARBA" id="ARBA00020182"/>
    </source>
</evidence>
<keyword evidence="9" id="KW-1185">Reference proteome</keyword>
<name>A0A9W8B352_9FUNG</name>
<dbReference type="PIRSF" id="PIRSF025023">
    <property type="entry name" value="Spt4"/>
    <property type="match status" value="1"/>
</dbReference>
<dbReference type="SMART" id="SM01389">
    <property type="entry name" value="Spt4"/>
    <property type="match status" value="1"/>
</dbReference>
<dbReference type="Proteomes" id="UP001151582">
    <property type="component" value="Unassembled WGS sequence"/>
</dbReference>
<dbReference type="EMBL" id="JANBQB010000796">
    <property type="protein sequence ID" value="KAJ1973575.1"/>
    <property type="molecule type" value="Genomic_DNA"/>
</dbReference>
<dbReference type="GO" id="GO:0003746">
    <property type="term" value="F:translation elongation factor activity"/>
    <property type="evidence" value="ECO:0007669"/>
    <property type="project" value="UniProtKB-KW"/>
</dbReference>
<keyword evidence="8" id="KW-0648">Protein biosynthesis</keyword>
<evidence type="ECO:0000256" key="1">
    <source>
        <dbReference type="ARBA" id="ARBA00004123"/>
    </source>
</evidence>
<comment type="caution">
    <text evidence="8">The sequence shown here is derived from an EMBL/GenBank/DDBJ whole genome shotgun (WGS) entry which is preliminary data.</text>
</comment>
<evidence type="ECO:0000313" key="8">
    <source>
        <dbReference type="EMBL" id="KAJ1973575.1"/>
    </source>
</evidence>
<dbReference type="GO" id="GO:0008270">
    <property type="term" value="F:zinc ion binding"/>
    <property type="evidence" value="ECO:0007669"/>
    <property type="project" value="InterPro"/>
</dbReference>
<comment type="function">
    <text evidence="6">The SPT4-SPT5 complex mediates both activation and inhibition of transcription elongation, and plays a role in pre-mRNA processing. This complex seems to be important for the stability of the RNA polymerase II elongation machinery on the chromatin template but not for the inherent ability of this machinery to translocate down the gene.</text>
</comment>
<evidence type="ECO:0000256" key="4">
    <source>
        <dbReference type="ARBA" id="ARBA00023163"/>
    </source>
</evidence>
<sequence>MASILPQDKRQLRACLLCSLIKNVNQFQQAGCENCEDILRLRGHPSRVMECTSSNFSGYVALMRPEESWLGRWQRISKNAKGLYAAQVAGRIPEDVEMELERRGIVYRPRDGTADD</sequence>
<dbReference type="GO" id="GO:0032044">
    <property type="term" value="C:DSIF complex"/>
    <property type="evidence" value="ECO:0007669"/>
    <property type="project" value="TreeGrafter"/>
</dbReference>
<keyword evidence="5 6" id="KW-0539">Nucleus</keyword>
<dbReference type="CDD" id="cd07973">
    <property type="entry name" value="Spt4"/>
    <property type="match status" value="1"/>
</dbReference>
<dbReference type="AlphaFoldDB" id="A0A9W8B352"/>
<dbReference type="PANTHER" id="PTHR12882">
    <property type="entry name" value="SUPPRESSOR OF TY 4"/>
    <property type="match status" value="1"/>
</dbReference>
<proteinExistence type="inferred from homology"/>
<dbReference type="Gene3D" id="3.30.40.210">
    <property type="match status" value="1"/>
</dbReference>
<evidence type="ECO:0000256" key="6">
    <source>
        <dbReference type="PIRNR" id="PIRNR025023"/>
    </source>
</evidence>
<dbReference type="SUPFAM" id="SSF63393">
    <property type="entry name" value="RNA polymerase subunits"/>
    <property type="match status" value="1"/>
</dbReference>
<protein>
    <recommendedName>
        <fullName evidence="3 6">Transcription elongation factor SPT4</fullName>
    </recommendedName>
</protein>
<feature type="domain" description="Spt4/RpoE2 zinc finger" evidence="7">
    <location>
        <begin position="12"/>
        <end position="89"/>
    </location>
</feature>
<comment type="subcellular location">
    <subcellularLocation>
        <location evidence="1 6">Nucleus</location>
    </subcellularLocation>
</comment>
<dbReference type="InterPro" id="IPR022800">
    <property type="entry name" value="Spt4/RpoE2_Znf"/>
</dbReference>
<dbReference type="GO" id="GO:0006355">
    <property type="term" value="P:regulation of DNA-templated transcription"/>
    <property type="evidence" value="ECO:0007669"/>
    <property type="project" value="InterPro"/>
</dbReference>
<dbReference type="InterPro" id="IPR029040">
    <property type="entry name" value="RPABC4/Spt4"/>
</dbReference>
<dbReference type="InterPro" id="IPR038510">
    <property type="entry name" value="Spt4_sf"/>
</dbReference>
<dbReference type="GO" id="GO:0000993">
    <property type="term" value="F:RNA polymerase II complex binding"/>
    <property type="evidence" value="ECO:0007669"/>
    <property type="project" value="TreeGrafter"/>
</dbReference>
<organism evidence="8 9">
    <name type="scientific">Dimargaris verticillata</name>
    <dbReference type="NCBI Taxonomy" id="2761393"/>
    <lineage>
        <taxon>Eukaryota</taxon>
        <taxon>Fungi</taxon>
        <taxon>Fungi incertae sedis</taxon>
        <taxon>Zoopagomycota</taxon>
        <taxon>Kickxellomycotina</taxon>
        <taxon>Dimargaritomycetes</taxon>
        <taxon>Dimargaritales</taxon>
        <taxon>Dimargaritaceae</taxon>
        <taxon>Dimargaris</taxon>
    </lineage>
</organism>
<evidence type="ECO:0000256" key="5">
    <source>
        <dbReference type="ARBA" id="ARBA00023242"/>
    </source>
</evidence>
<dbReference type="OrthoDB" id="248751at2759"/>
<gene>
    <name evidence="8" type="primary">SPT4</name>
    <name evidence="8" type="ORF">H4R34_005027</name>
</gene>
<evidence type="ECO:0000259" key="7">
    <source>
        <dbReference type="SMART" id="SM01389"/>
    </source>
</evidence>
<reference evidence="8" key="1">
    <citation type="submission" date="2022-07" db="EMBL/GenBank/DDBJ databases">
        <title>Phylogenomic reconstructions and comparative analyses of Kickxellomycotina fungi.</title>
        <authorList>
            <person name="Reynolds N.K."/>
            <person name="Stajich J.E."/>
            <person name="Barry K."/>
            <person name="Grigoriev I.V."/>
            <person name="Crous P."/>
            <person name="Smith M.E."/>
        </authorList>
    </citation>
    <scope>NUCLEOTIDE SEQUENCE</scope>
    <source>
        <strain evidence="8">RSA 567</strain>
    </source>
</reference>
<evidence type="ECO:0000313" key="9">
    <source>
        <dbReference type="Proteomes" id="UP001151582"/>
    </source>
</evidence>
<dbReference type="PANTHER" id="PTHR12882:SF1">
    <property type="entry name" value="TRANSCRIPTION ELONGATION FACTOR SPT4"/>
    <property type="match status" value="1"/>
</dbReference>
<comment type="similarity">
    <text evidence="2 6">Belongs to the SPT4 family.</text>
</comment>
<keyword evidence="4 6" id="KW-0804">Transcription</keyword>
<keyword evidence="8" id="KW-0251">Elongation factor</keyword>
<dbReference type="InterPro" id="IPR009287">
    <property type="entry name" value="Spt4"/>
</dbReference>
<accession>A0A9W8B352</accession>
<evidence type="ECO:0000256" key="2">
    <source>
        <dbReference type="ARBA" id="ARBA00010464"/>
    </source>
</evidence>
<dbReference type="Pfam" id="PF06093">
    <property type="entry name" value="Spt4"/>
    <property type="match status" value="1"/>
</dbReference>
<dbReference type="GO" id="GO:0140673">
    <property type="term" value="P:transcription elongation-coupled chromatin remodeling"/>
    <property type="evidence" value="ECO:0007669"/>
    <property type="project" value="InterPro"/>
</dbReference>